<gene>
    <name evidence="4" type="ORF">FNK824_LOCUS15208</name>
    <name evidence="5" type="ORF">OTI717_LOCUS26849</name>
    <name evidence="2" type="ORF">RFH988_LOCUS34279</name>
    <name evidence="3" type="ORF">SEV965_LOCUS33808</name>
</gene>
<dbReference type="Proteomes" id="UP000663882">
    <property type="component" value="Unassembled WGS sequence"/>
</dbReference>
<dbReference type="SUPFAM" id="SSF52129">
    <property type="entry name" value="Caspase-like"/>
    <property type="match status" value="1"/>
</dbReference>
<dbReference type="Gene3D" id="3.30.200.20">
    <property type="entry name" value="Phosphorylase Kinase, domain 1"/>
    <property type="match status" value="1"/>
</dbReference>
<dbReference type="InterPro" id="IPR029030">
    <property type="entry name" value="Caspase-like_dom_sf"/>
</dbReference>
<dbReference type="EMBL" id="CAJOAX010005783">
    <property type="protein sequence ID" value="CAF3959996.1"/>
    <property type="molecule type" value="Genomic_DNA"/>
</dbReference>
<name>A0A815K166_9BILA</name>
<dbReference type="PANTHER" id="PTHR22576">
    <property type="entry name" value="MUCOSA ASSOCIATED LYMPHOID TISSUE LYMPHOMA TRANSLOCATION PROTEIN 1/PARACASPASE"/>
    <property type="match status" value="1"/>
</dbReference>
<dbReference type="PROSITE" id="PS50208">
    <property type="entry name" value="CASPASE_P20"/>
    <property type="match status" value="1"/>
</dbReference>
<evidence type="ECO:0000313" key="6">
    <source>
        <dbReference type="Proteomes" id="UP000663882"/>
    </source>
</evidence>
<dbReference type="Pfam" id="PF00656">
    <property type="entry name" value="Peptidase_C14"/>
    <property type="match status" value="1"/>
</dbReference>
<sequence>MATPKKPCRKLALVIGIGKYEYYEELKNPENDANDMASTLESIGFIVTKTLNPRKTDLRHSLIDFEESIESDDMILFYFAGHGVQWEDQNYLIPKDTPKLNGADLSKSAINAQDVLNSLSDRKPYVIIFLLDCCRKYHLRNPDINARSRDGSDGKSAGLKAMYKAGSLVAFACAPGTIAIEKKEEKHGLFTKHLLKHITKANEDVQLILRDVAKGVAEESKSRQIPFVNAALLERDIYLCDQSRNPAPGSAHKPEQSQDLLQISDNDLKLEKEIGRGGFGTVYQAQ</sequence>
<dbReference type="GO" id="GO:0006508">
    <property type="term" value="P:proteolysis"/>
    <property type="evidence" value="ECO:0007669"/>
    <property type="project" value="InterPro"/>
</dbReference>
<evidence type="ECO:0000259" key="1">
    <source>
        <dbReference type="PROSITE" id="PS50208"/>
    </source>
</evidence>
<dbReference type="EMBL" id="CAJOBE010002180">
    <property type="protein sequence ID" value="CAF3804638.1"/>
    <property type="molecule type" value="Genomic_DNA"/>
</dbReference>
<evidence type="ECO:0000313" key="3">
    <source>
        <dbReference type="EMBL" id="CAF1453508.1"/>
    </source>
</evidence>
<evidence type="ECO:0000313" key="2">
    <source>
        <dbReference type="EMBL" id="CAF1389549.1"/>
    </source>
</evidence>
<dbReference type="Proteomes" id="UP000663823">
    <property type="component" value="Unassembled WGS sequence"/>
</dbReference>
<dbReference type="Proteomes" id="UP000663889">
    <property type="component" value="Unassembled WGS sequence"/>
</dbReference>
<dbReference type="PANTHER" id="PTHR22576:SF37">
    <property type="entry name" value="MUCOSA-ASSOCIATED LYMPHOID TISSUE LYMPHOMA TRANSLOCATION PROTEIN 1"/>
    <property type="match status" value="1"/>
</dbReference>
<protein>
    <recommendedName>
        <fullName evidence="1">Caspase family p20 domain-containing protein</fullName>
    </recommendedName>
</protein>
<dbReference type="InterPro" id="IPR011600">
    <property type="entry name" value="Pept_C14_caspase"/>
</dbReference>
<dbReference type="InterPro" id="IPR052039">
    <property type="entry name" value="Caspase-related_regulators"/>
</dbReference>
<organism evidence="2 6">
    <name type="scientific">Rotaria sordida</name>
    <dbReference type="NCBI Taxonomy" id="392033"/>
    <lineage>
        <taxon>Eukaryota</taxon>
        <taxon>Metazoa</taxon>
        <taxon>Spiralia</taxon>
        <taxon>Gnathifera</taxon>
        <taxon>Rotifera</taxon>
        <taxon>Eurotatoria</taxon>
        <taxon>Bdelloidea</taxon>
        <taxon>Philodinida</taxon>
        <taxon>Philodinidae</taxon>
        <taxon>Rotaria</taxon>
    </lineage>
</organism>
<dbReference type="AlphaFoldDB" id="A0A815K166"/>
<evidence type="ECO:0000313" key="4">
    <source>
        <dbReference type="EMBL" id="CAF3804638.1"/>
    </source>
</evidence>
<dbReference type="GO" id="GO:0004197">
    <property type="term" value="F:cysteine-type endopeptidase activity"/>
    <property type="evidence" value="ECO:0007669"/>
    <property type="project" value="InterPro"/>
</dbReference>
<dbReference type="Gene3D" id="3.40.50.1460">
    <property type="match status" value="1"/>
</dbReference>
<dbReference type="EMBL" id="CAJNOO010004668">
    <property type="protein sequence ID" value="CAF1389549.1"/>
    <property type="molecule type" value="Genomic_DNA"/>
</dbReference>
<proteinExistence type="predicted"/>
<comment type="caution">
    <text evidence="2">The sequence shown here is derived from an EMBL/GenBank/DDBJ whole genome shotgun (WGS) entry which is preliminary data.</text>
</comment>
<feature type="domain" description="Caspase family p20" evidence="1">
    <location>
        <begin position="8"/>
        <end position="85"/>
    </location>
</feature>
<dbReference type="InterPro" id="IPR001309">
    <property type="entry name" value="Pept_C14_p20"/>
</dbReference>
<evidence type="ECO:0000313" key="5">
    <source>
        <dbReference type="EMBL" id="CAF3959996.1"/>
    </source>
</evidence>
<dbReference type="OrthoDB" id="412369at2759"/>
<accession>A0A815K166</accession>
<dbReference type="EMBL" id="CAJNOU010004748">
    <property type="protein sequence ID" value="CAF1453508.1"/>
    <property type="molecule type" value="Genomic_DNA"/>
</dbReference>
<dbReference type="Proteomes" id="UP000663874">
    <property type="component" value="Unassembled WGS sequence"/>
</dbReference>
<reference evidence="2" key="1">
    <citation type="submission" date="2021-02" db="EMBL/GenBank/DDBJ databases">
        <authorList>
            <person name="Nowell W R."/>
        </authorList>
    </citation>
    <scope>NUCLEOTIDE SEQUENCE</scope>
</reference>